<feature type="compositionally biased region" description="Polar residues" evidence="1">
    <location>
        <begin position="188"/>
        <end position="198"/>
    </location>
</feature>
<organism evidence="2 3">
    <name type="scientific">Stereocaulon virgatum</name>
    <dbReference type="NCBI Taxonomy" id="373712"/>
    <lineage>
        <taxon>Eukaryota</taxon>
        <taxon>Fungi</taxon>
        <taxon>Dikarya</taxon>
        <taxon>Ascomycota</taxon>
        <taxon>Pezizomycotina</taxon>
        <taxon>Lecanoromycetes</taxon>
        <taxon>OSLEUM clade</taxon>
        <taxon>Lecanoromycetidae</taxon>
        <taxon>Lecanorales</taxon>
        <taxon>Lecanorineae</taxon>
        <taxon>Stereocaulaceae</taxon>
        <taxon>Stereocaulon</taxon>
    </lineage>
</organism>
<feature type="compositionally biased region" description="Polar residues" evidence="1">
    <location>
        <begin position="271"/>
        <end position="281"/>
    </location>
</feature>
<feature type="compositionally biased region" description="Polar residues" evidence="1">
    <location>
        <begin position="81"/>
        <end position="93"/>
    </location>
</feature>
<feature type="compositionally biased region" description="Polar residues" evidence="1">
    <location>
        <begin position="159"/>
        <end position="168"/>
    </location>
</feature>
<protein>
    <submittedName>
        <fullName evidence="2">Uncharacterized protein</fullName>
    </submittedName>
</protein>
<accession>A0ABR4ADZ8</accession>
<evidence type="ECO:0000313" key="2">
    <source>
        <dbReference type="EMBL" id="KAL2044000.1"/>
    </source>
</evidence>
<feature type="region of interest" description="Disordered" evidence="1">
    <location>
        <begin position="393"/>
        <end position="436"/>
    </location>
</feature>
<feature type="compositionally biased region" description="Basic and acidic residues" evidence="1">
    <location>
        <begin position="94"/>
        <end position="107"/>
    </location>
</feature>
<feature type="region of interest" description="Disordered" evidence="1">
    <location>
        <begin position="1"/>
        <end position="46"/>
    </location>
</feature>
<feature type="region of interest" description="Disordered" evidence="1">
    <location>
        <begin position="503"/>
        <end position="612"/>
    </location>
</feature>
<feature type="region of interest" description="Disordered" evidence="1">
    <location>
        <begin position="81"/>
        <end position="198"/>
    </location>
</feature>
<feature type="compositionally biased region" description="Low complexity" evidence="1">
    <location>
        <begin position="522"/>
        <end position="532"/>
    </location>
</feature>
<sequence>MAAAALGVTYSPPSPLELPYHDTTSIQYPDRPIRPLPKRRLRSRLSSEVADSILYPTEAATSKPLFQVPYNDSTRQTNVVKQNGSLAQHGTSSVDKEDGKQARKDSYQFRGNDLGSDDEQEIAGPRQRQRPATGTSVSSRSVHPFTRSDGSKFAKPAIPQSTTSSNDSVDGYDSFENTNNKKKRKIPTSGTLGSHQSSLSADMASMGISSTRDIDVAQAEADSGVGHYYGTGSSAVPAISSGNGISGAGRGRYGRAGTRHHSGRSPLGVSVNGSNVLQGSGPNYRRILPPSGSTAVKEAASGQPPDQGIISAAIANAAALPLTPVRGQENMSLLEQPSKKSGSAKTQFTFTCESDSAKSMVWPDAQSPTPSTGLYDEPARNYRLRASQNNRDFATQGTQTSPNMTGQPGQPASGQPGVSQQALQQPRKPRRSLKKQYTIAARDRRLRQEYANYHHPPKQEDVWICEFCEYESIFGEPPRALIQQYESKDRLERKRLAEKRRLLEKAKMKGRKGKKGNKNAAKHANAAAQAQQPTQKQRYDQQPGDPVPMQNQGTQSDEYALDDYDEGPTPVPNLPTTKLPKQPIAQARSGSSRAPSGSGATGQASDSRRAYL</sequence>
<reference evidence="2 3" key="1">
    <citation type="submission" date="2024-09" db="EMBL/GenBank/DDBJ databases">
        <title>Rethinking Asexuality: The Enigmatic Case of Functional Sexual Genes in Lepraria (Stereocaulaceae).</title>
        <authorList>
            <person name="Doellman M."/>
            <person name="Sun Y."/>
            <person name="Barcenas-Pena A."/>
            <person name="Lumbsch H.T."/>
            <person name="Grewe F."/>
        </authorList>
    </citation>
    <scope>NUCLEOTIDE SEQUENCE [LARGE SCALE GENOMIC DNA]</scope>
    <source>
        <strain evidence="2 3">Mercado 3170</strain>
    </source>
</reference>
<keyword evidence="3" id="KW-1185">Reference proteome</keyword>
<feature type="compositionally biased region" description="Polar residues" evidence="1">
    <location>
        <begin position="130"/>
        <end position="141"/>
    </location>
</feature>
<dbReference type="EMBL" id="JBEFKJ010000010">
    <property type="protein sequence ID" value="KAL2044000.1"/>
    <property type="molecule type" value="Genomic_DNA"/>
</dbReference>
<feature type="compositionally biased region" description="Polar residues" evidence="1">
    <location>
        <begin position="393"/>
        <end position="405"/>
    </location>
</feature>
<evidence type="ECO:0000313" key="3">
    <source>
        <dbReference type="Proteomes" id="UP001590950"/>
    </source>
</evidence>
<feature type="region of interest" description="Disordered" evidence="1">
    <location>
        <begin position="354"/>
        <end position="378"/>
    </location>
</feature>
<proteinExistence type="predicted"/>
<comment type="caution">
    <text evidence="2">The sequence shown here is derived from an EMBL/GenBank/DDBJ whole genome shotgun (WGS) entry which is preliminary data.</text>
</comment>
<name>A0ABR4ADZ8_9LECA</name>
<feature type="compositionally biased region" description="Basic residues" evidence="1">
    <location>
        <begin position="508"/>
        <end position="521"/>
    </location>
</feature>
<dbReference type="Proteomes" id="UP001590950">
    <property type="component" value="Unassembled WGS sequence"/>
</dbReference>
<gene>
    <name evidence="2" type="ORF">N7G274_003521</name>
</gene>
<evidence type="ECO:0000256" key="1">
    <source>
        <dbReference type="SAM" id="MobiDB-lite"/>
    </source>
</evidence>
<feature type="compositionally biased region" description="Low complexity" evidence="1">
    <location>
        <begin position="406"/>
        <end position="421"/>
    </location>
</feature>
<feature type="compositionally biased region" description="Low complexity" evidence="1">
    <location>
        <begin position="587"/>
        <end position="598"/>
    </location>
</feature>
<feature type="region of interest" description="Disordered" evidence="1">
    <location>
        <begin position="250"/>
        <end position="283"/>
    </location>
</feature>